<feature type="compositionally biased region" description="Basic and acidic residues" evidence="14">
    <location>
        <begin position="488"/>
        <end position="505"/>
    </location>
</feature>
<keyword evidence="5" id="KW-0479">Metal-binding</keyword>
<dbReference type="EMBL" id="HG937692">
    <property type="protein sequence ID" value="CDP36523.1"/>
    <property type="molecule type" value="Genomic_DNA"/>
</dbReference>
<protein>
    <submittedName>
        <fullName evidence="17">ARAD1B15004p</fullName>
    </submittedName>
</protein>
<keyword evidence="13" id="KW-0175">Coiled coil</keyword>
<keyword evidence="6" id="KW-0255">Endonuclease</keyword>
<dbReference type="PhylomeDB" id="A0A060T6D4"/>
<dbReference type="CDD" id="cd09904">
    <property type="entry name" value="H3TH_XPG"/>
    <property type="match status" value="1"/>
</dbReference>
<dbReference type="InterPro" id="IPR008918">
    <property type="entry name" value="HhH2"/>
</dbReference>
<feature type="region of interest" description="Disordered" evidence="14">
    <location>
        <begin position="146"/>
        <end position="165"/>
    </location>
</feature>
<evidence type="ECO:0000256" key="7">
    <source>
        <dbReference type="ARBA" id="ARBA00022763"/>
    </source>
</evidence>
<feature type="compositionally biased region" description="Polar residues" evidence="14">
    <location>
        <begin position="430"/>
        <end position="444"/>
    </location>
</feature>
<dbReference type="CDD" id="cd09868">
    <property type="entry name" value="PIN_XPG_RAD2"/>
    <property type="match status" value="2"/>
</dbReference>
<dbReference type="AlphaFoldDB" id="A0A060T6D4"/>
<dbReference type="SMART" id="SM00485">
    <property type="entry name" value="XPGN"/>
    <property type="match status" value="1"/>
</dbReference>
<dbReference type="InterPro" id="IPR019974">
    <property type="entry name" value="XPG_CS"/>
</dbReference>
<dbReference type="PANTHER" id="PTHR16171:SF7">
    <property type="entry name" value="DNA REPAIR PROTEIN RAD2"/>
    <property type="match status" value="1"/>
</dbReference>
<feature type="compositionally biased region" description="Basic and acidic residues" evidence="14">
    <location>
        <begin position="642"/>
        <end position="655"/>
    </location>
</feature>
<evidence type="ECO:0000256" key="1">
    <source>
        <dbReference type="ARBA" id="ARBA00001946"/>
    </source>
</evidence>
<evidence type="ECO:0000259" key="16">
    <source>
        <dbReference type="SMART" id="SM00485"/>
    </source>
</evidence>
<feature type="domain" description="XPG-I" evidence="15">
    <location>
        <begin position="741"/>
        <end position="810"/>
    </location>
</feature>
<gene>
    <name evidence="17" type="ORF">GNLVRS02_ARAD1B15004g</name>
</gene>
<evidence type="ECO:0000256" key="3">
    <source>
        <dbReference type="ARBA" id="ARBA00005283"/>
    </source>
</evidence>
<evidence type="ECO:0000256" key="4">
    <source>
        <dbReference type="ARBA" id="ARBA00022722"/>
    </source>
</evidence>
<keyword evidence="11" id="KW-0539">Nucleus</keyword>
<dbReference type="InterPro" id="IPR006084">
    <property type="entry name" value="XPG/Rad2"/>
</dbReference>
<dbReference type="SMART" id="SM00279">
    <property type="entry name" value="HhH2"/>
    <property type="match status" value="1"/>
</dbReference>
<feature type="coiled-coil region" evidence="13">
    <location>
        <begin position="704"/>
        <end position="731"/>
    </location>
</feature>
<evidence type="ECO:0000256" key="5">
    <source>
        <dbReference type="ARBA" id="ARBA00022723"/>
    </source>
</evidence>
<evidence type="ECO:0000256" key="12">
    <source>
        <dbReference type="ARBA" id="ARBA00038112"/>
    </source>
</evidence>
<keyword evidence="10" id="KW-0234">DNA repair</keyword>
<dbReference type="PRINTS" id="PR00853">
    <property type="entry name" value="XPGRADSUPER"/>
</dbReference>
<dbReference type="PANTHER" id="PTHR16171">
    <property type="entry name" value="DNA REPAIR PROTEIN COMPLEMENTING XP-G CELLS-RELATED"/>
    <property type="match status" value="1"/>
</dbReference>
<comment type="similarity">
    <text evidence="12">Belongs to the XPG/RAD2 endonuclease family. GEN subfamily.</text>
</comment>
<feature type="compositionally biased region" description="Low complexity" evidence="14">
    <location>
        <begin position="506"/>
        <end position="520"/>
    </location>
</feature>
<dbReference type="Gene3D" id="1.10.150.20">
    <property type="entry name" value="5' to 3' exonuclease, C-terminal subdomain"/>
    <property type="match status" value="1"/>
</dbReference>
<keyword evidence="9" id="KW-0460">Magnesium</keyword>
<dbReference type="Pfam" id="PF00752">
    <property type="entry name" value="XPG_N"/>
    <property type="match status" value="1"/>
</dbReference>
<dbReference type="InterPro" id="IPR029060">
    <property type="entry name" value="PIN-like_dom_sf"/>
</dbReference>
<feature type="compositionally biased region" description="Polar residues" evidence="14">
    <location>
        <begin position="356"/>
        <end position="371"/>
    </location>
</feature>
<feature type="region of interest" description="Disordered" evidence="14">
    <location>
        <begin position="398"/>
        <end position="588"/>
    </location>
</feature>
<dbReference type="GO" id="GO:0048256">
    <property type="term" value="F:flap endonuclease activity"/>
    <property type="evidence" value="ECO:0007669"/>
    <property type="project" value="UniProtKB-ARBA"/>
</dbReference>
<evidence type="ECO:0000256" key="11">
    <source>
        <dbReference type="ARBA" id="ARBA00023242"/>
    </source>
</evidence>
<dbReference type="PRINTS" id="PR00066">
    <property type="entry name" value="XRODRMPGMNTG"/>
</dbReference>
<dbReference type="GO" id="GO:0003697">
    <property type="term" value="F:single-stranded DNA binding"/>
    <property type="evidence" value="ECO:0007669"/>
    <property type="project" value="InterPro"/>
</dbReference>
<evidence type="ECO:0000259" key="15">
    <source>
        <dbReference type="SMART" id="SM00484"/>
    </source>
</evidence>
<comment type="similarity">
    <text evidence="3">Belongs to the XPG/RAD2 endonuclease family. XPG subfamily.</text>
</comment>
<dbReference type="FunFam" id="3.40.50.1010:FF:000061">
    <property type="entry name" value="Single-stranded DNA endonuclease (Eurofung)"/>
    <property type="match status" value="1"/>
</dbReference>
<dbReference type="FunFam" id="1.10.150.20:FF:000030">
    <property type="entry name" value="Flap endonuclease GEN-like 1"/>
    <property type="match status" value="1"/>
</dbReference>
<evidence type="ECO:0000256" key="8">
    <source>
        <dbReference type="ARBA" id="ARBA00022801"/>
    </source>
</evidence>
<dbReference type="InterPro" id="IPR006085">
    <property type="entry name" value="XPG_DNA_repair_N"/>
</dbReference>
<feature type="region of interest" description="Disordered" evidence="14">
    <location>
        <begin position="319"/>
        <end position="371"/>
    </location>
</feature>
<feature type="region of interest" description="Disordered" evidence="14">
    <location>
        <begin position="607"/>
        <end position="655"/>
    </location>
</feature>
<evidence type="ECO:0000256" key="13">
    <source>
        <dbReference type="SAM" id="Coils"/>
    </source>
</evidence>
<feature type="domain" description="XPG N-terminal" evidence="16">
    <location>
        <begin position="1"/>
        <end position="98"/>
    </location>
</feature>
<evidence type="ECO:0000256" key="9">
    <source>
        <dbReference type="ARBA" id="ARBA00022842"/>
    </source>
</evidence>
<keyword evidence="7" id="KW-0227">DNA damage</keyword>
<comment type="cofactor">
    <cofactor evidence="1">
        <name>Mg(2+)</name>
        <dbReference type="ChEBI" id="CHEBI:18420"/>
    </cofactor>
</comment>
<keyword evidence="8" id="KW-0378">Hydrolase</keyword>
<dbReference type="GO" id="GO:0006289">
    <property type="term" value="P:nucleotide-excision repair"/>
    <property type="evidence" value="ECO:0007669"/>
    <property type="project" value="InterPro"/>
</dbReference>
<feature type="compositionally biased region" description="Low complexity" evidence="14">
    <location>
        <begin position="398"/>
        <end position="428"/>
    </location>
</feature>
<dbReference type="InterPro" id="IPR001044">
    <property type="entry name" value="XPG/Rad2_eukaryotes"/>
</dbReference>
<dbReference type="Gene3D" id="3.40.50.1010">
    <property type="entry name" value="5'-nuclease"/>
    <property type="match status" value="2"/>
</dbReference>
<feature type="compositionally biased region" description="Acidic residues" evidence="14">
    <location>
        <begin position="337"/>
        <end position="352"/>
    </location>
</feature>
<reference evidence="17" key="1">
    <citation type="submission" date="2014-02" db="EMBL/GenBank/DDBJ databases">
        <authorList>
            <person name="Genoscope - CEA"/>
        </authorList>
    </citation>
    <scope>NUCLEOTIDE SEQUENCE</scope>
    <source>
        <strain evidence="17">LS3</strain>
    </source>
</reference>
<dbReference type="PROSITE" id="PS00841">
    <property type="entry name" value="XPG_1"/>
    <property type="match status" value="1"/>
</dbReference>
<dbReference type="InterPro" id="IPR006086">
    <property type="entry name" value="XPG-I_dom"/>
</dbReference>
<dbReference type="GO" id="GO:0046872">
    <property type="term" value="F:metal ion binding"/>
    <property type="evidence" value="ECO:0007669"/>
    <property type="project" value="UniProtKB-KW"/>
</dbReference>
<keyword evidence="4" id="KW-0540">Nuclease</keyword>
<reference evidence="17" key="2">
    <citation type="submission" date="2014-06" db="EMBL/GenBank/DDBJ databases">
        <title>The complete genome of Blastobotrys (Arxula) adeninivorans LS3 - a yeast of biotechnological interest.</title>
        <authorList>
            <person name="Kunze G."/>
            <person name="Gaillardin C."/>
            <person name="Czernicka M."/>
            <person name="Durrens P."/>
            <person name="Martin T."/>
            <person name="Boer E."/>
            <person name="Gabaldon T."/>
            <person name="Cruz J."/>
            <person name="Talla E."/>
            <person name="Marck C."/>
            <person name="Goffeau A."/>
            <person name="Barbe V."/>
            <person name="Baret P."/>
            <person name="Baronian K."/>
            <person name="Beier S."/>
            <person name="Bleykasten C."/>
            <person name="Bode R."/>
            <person name="Casaregola S."/>
            <person name="Despons L."/>
            <person name="Fairhead C."/>
            <person name="Giersberg M."/>
            <person name="Gierski P."/>
            <person name="Hahnel U."/>
            <person name="Hartmann A."/>
            <person name="Jankowska D."/>
            <person name="Jubin C."/>
            <person name="Jung P."/>
            <person name="Lafontaine I."/>
            <person name="Leh-Louis V."/>
            <person name="Lemaire M."/>
            <person name="Marcet-Houben M."/>
            <person name="Mascher M."/>
            <person name="Morel G."/>
            <person name="Richard G.-F."/>
            <person name="Riechen J."/>
            <person name="Sacerdot C."/>
            <person name="Sarkar A."/>
            <person name="Savel G."/>
            <person name="Schacherer J."/>
            <person name="Sherman D."/>
            <person name="Straub M.-L."/>
            <person name="Stein N."/>
            <person name="Thierry A."/>
            <person name="Trautwein-Schult A."/>
            <person name="Westhof E."/>
            <person name="Worch S."/>
            <person name="Dujon B."/>
            <person name="Souciet J.-L."/>
            <person name="Wincker P."/>
            <person name="Scholz U."/>
            <person name="Neuveglise N."/>
        </authorList>
    </citation>
    <scope>NUCLEOTIDE SEQUENCE</scope>
    <source>
        <strain evidence="17">LS3</strain>
    </source>
</reference>
<comment type="subcellular location">
    <subcellularLocation>
        <location evidence="2">Nucleus</location>
    </subcellularLocation>
</comment>
<dbReference type="InterPro" id="IPR036279">
    <property type="entry name" value="5-3_exonuclease_C_sf"/>
</dbReference>
<organism evidence="17">
    <name type="scientific">Blastobotrys adeninivorans</name>
    <name type="common">Yeast</name>
    <name type="synonym">Arxula adeninivorans</name>
    <dbReference type="NCBI Taxonomy" id="409370"/>
    <lineage>
        <taxon>Eukaryota</taxon>
        <taxon>Fungi</taxon>
        <taxon>Dikarya</taxon>
        <taxon>Ascomycota</taxon>
        <taxon>Saccharomycotina</taxon>
        <taxon>Dipodascomycetes</taxon>
        <taxon>Dipodascales</taxon>
        <taxon>Trichomonascaceae</taxon>
        <taxon>Blastobotrys</taxon>
    </lineage>
</organism>
<dbReference type="Pfam" id="PF00867">
    <property type="entry name" value="XPG_I"/>
    <property type="match status" value="1"/>
</dbReference>
<dbReference type="SUPFAM" id="SSF88723">
    <property type="entry name" value="PIN domain-like"/>
    <property type="match status" value="1"/>
</dbReference>
<sequence>MGVRGLWEIVAPGAKPVQLDSLRGKRLAVDASIWIYQFVKAVRDADGNVVKHAHIVGFFRRICKLLFFGIKPVFVFDGSAPVLKRKTIAKRKARRDFHLEDAAKTAQKLLAVQLQRQAANKGKAKTKTSDDDKNIVYFDELSKPAEQRTSVTDAKQDNKAKPFKPMDQYHLPEVERSAVLDMNDPRLMTEQELEYYAEQFQSQLSTGLIDTSAIDFESDEFKSLPKPTQYQILNTARLRSRLRIGHTKEQLNQMLPDQMDFSRFQIDRVVQRNYLTQSIMTLVGLNQEGVAQRIAGEKGGEYVLDKNDNGWTLALKREQSVNTAQGSNEYEQAEKALEEDEDEEEEEEEWEDVPVSGSSNPNPKNESHESASNAYAISFEPTMTEQKIDIDDLFEPATHASANPTTSSTNATANRAQPATTVTTDATVKAQPTTIHTTNATANRATPDATDDDYESLIPQSSQDLPFILKGFNKLKKKTDLQPANTDGRSEREKHSPEEKNKEDPAAAAAASAWNASESSLFGADAQDDAQRTTSPDGPPGGSDENSEEDGPKAASPPPWFGSTSALGDGVGIRAHTATVEETDDQTEIENQLLAAALLESRREVAPATVSQEVQPETLVGETGPGETGEVAQAQEPEVGETGDKGQDETYDGSEDRIEEVDKALAEQEAEYDQQEEEELTSNMVREVEETHRFAQAFSGLKTDRELNKEIARLRHQNRQQQRDADGVNQEMVQECQELLQLFGIPYITAPTEAEAQCAALMQLGLVEGIVTDDSDCFLFGGTMIYKNMFNQAKWVECYDVKDLEREFNLDRGKFIRLAQLLGSDYTEGLAGVGPVSAMELLAEFDGPDGLEQFRQWWKRVQQGQDNGQEDQGSPFRRKFKKRLMAKLFLNDSFPDANVQRAYENPEVDMDPSPFEWGEPQLDGLRQYLASSTGWTWDQVNEMLVPVIREKNKQLSQQDKDRVHKHQATLDDYNLRMPGLKRVELGGSKRMYKAMQQIKRRKTAHPDGGS</sequence>
<dbReference type="SMART" id="SM00484">
    <property type="entry name" value="XPGI"/>
    <property type="match status" value="1"/>
</dbReference>
<evidence type="ECO:0000256" key="6">
    <source>
        <dbReference type="ARBA" id="ARBA00022759"/>
    </source>
</evidence>
<dbReference type="GO" id="GO:0005634">
    <property type="term" value="C:nucleus"/>
    <property type="evidence" value="ECO:0007669"/>
    <property type="project" value="UniProtKB-SubCell"/>
</dbReference>
<dbReference type="PROSITE" id="PS00842">
    <property type="entry name" value="XPG_2"/>
    <property type="match status" value="1"/>
</dbReference>
<evidence type="ECO:0000313" key="17">
    <source>
        <dbReference type="EMBL" id="CDP36523.1"/>
    </source>
</evidence>
<dbReference type="SUPFAM" id="SSF47807">
    <property type="entry name" value="5' to 3' exonuclease, C-terminal subdomain"/>
    <property type="match status" value="1"/>
</dbReference>
<evidence type="ECO:0000256" key="14">
    <source>
        <dbReference type="SAM" id="MobiDB-lite"/>
    </source>
</evidence>
<accession>A0A060T6D4</accession>
<evidence type="ECO:0000256" key="2">
    <source>
        <dbReference type="ARBA" id="ARBA00004123"/>
    </source>
</evidence>
<evidence type="ECO:0000256" key="10">
    <source>
        <dbReference type="ARBA" id="ARBA00023204"/>
    </source>
</evidence>
<name>A0A060T6D4_BLAAD</name>
<proteinExistence type="inferred from homology"/>
<feature type="compositionally biased region" description="Polar residues" evidence="14">
    <location>
        <begin position="320"/>
        <end position="330"/>
    </location>
</feature>